<dbReference type="EMBL" id="BARS01001004">
    <property type="protein sequence ID" value="GAF84879.1"/>
    <property type="molecule type" value="Genomic_DNA"/>
</dbReference>
<comment type="caution">
    <text evidence="5">The sequence shown here is derived from an EMBL/GenBank/DDBJ whole genome shotgun (WGS) entry which is preliminary data.</text>
</comment>
<evidence type="ECO:0000313" key="5">
    <source>
        <dbReference type="EMBL" id="GAF84879.1"/>
    </source>
</evidence>
<evidence type="ECO:0000256" key="3">
    <source>
        <dbReference type="ARBA" id="ARBA00022840"/>
    </source>
</evidence>
<feature type="non-terminal residue" evidence="5">
    <location>
        <position position="1"/>
    </location>
</feature>
<dbReference type="Pfam" id="PF00005">
    <property type="entry name" value="ABC_tran"/>
    <property type="match status" value="1"/>
</dbReference>
<accession>X0SV62</accession>
<name>X0SV62_9ZZZZ</name>
<gene>
    <name evidence="5" type="ORF">S01H1_02145</name>
</gene>
<dbReference type="InterPro" id="IPR051120">
    <property type="entry name" value="ABC_AA/LPS_Transport"/>
</dbReference>
<proteinExistence type="predicted"/>
<evidence type="ECO:0000256" key="2">
    <source>
        <dbReference type="ARBA" id="ARBA00022741"/>
    </source>
</evidence>
<feature type="domain" description="ABC transporter" evidence="4">
    <location>
        <begin position="20"/>
        <end position="71"/>
    </location>
</feature>
<dbReference type="GO" id="GO:0042941">
    <property type="term" value="P:D-alanine transmembrane transport"/>
    <property type="evidence" value="ECO:0007669"/>
    <property type="project" value="TreeGrafter"/>
</dbReference>
<dbReference type="PANTHER" id="PTHR45772">
    <property type="entry name" value="CONSERVED COMPONENT OF ABC TRANSPORTER FOR NATURAL AMINO ACIDS-RELATED"/>
    <property type="match status" value="1"/>
</dbReference>
<dbReference type="SUPFAM" id="SSF52540">
    <property type="entry name" value="P-loop containing nucleoside triphosphate hydrolases"/>
    <property type="match status" value="1"/>
</dbReference>
<evidence type="ECO:0000259" key="4">
    <source>
        <dbReference type="Pfam" id="PF00005"/>
    </source>
</evidence>
<dbReference type="GO" id="GO:0015808">
    <property type="term" value="P:L-alanine transport"/>
    <property type="evidence" value="ECO:0007669"/>
    <property type="project" value="TreeGrafter"/>
</dbReference>
<dbReference type="GO" id="GO:0015188">
    <property type="term" value="F:L-isoleucine transmembrane transporter activity"/>
    <property type="evidence" value="ECO:0007669"/>
    <property type="project" value="TreeGrafter"/>
</dbReference>
<dbReference type="Gene3D" id="3.40.50.300">
    <property type="entry name" value="P-loop containing nucleotide triphosphate hydrolases"/>
    <property type="match status" value="1"/>
</dbReference>
<dbReference type="InterPro" id="IPR003439">
    <property type="entry name" value="ABC_transporter-like_ATP-bd"/>
</dbReference>
<dbReference type="GO" id="GO:0005886">
    <property type="term" value="C:plasma membrane"/>
    <property type="evidence" value="ECO:0007669"/>
    <property type="project" value="TreeGrafter"/>
</dbReference>
<keyword evidence="1" id="KW-0813">Transport</keyword>
<dbReference type="GO" id="GO:0015192">
    <property type="term" value="F:L-phenylalanine transmembrane transporter activity"/>
    <property type="evidence" value="ECO:0007669"/>
    <property type="project" value="TreeGrafter"/>
</dbReference>
<organism evidence="5">
    <name type="scientific">marine sediment metagenome</name>
    <dbReference type="NCBI Taxonomy" id="412755"/>
    <lineage>
        <taxon>unclassified sequences</taxon>
        <taxon>metagenomes</taxon>
        <taxon>ecological metagenomes</taxon>
    </lineage>
</organism>
<keyword evidence="2" id="KW-0547">Nucleotide-binding</keyword>
<dbReference type="GO" id="GO:1903806">
    <property type="term" value="P:L-isoleucine import across plasma membrane"/>
    <property type="evidence" value="ECO:0007669"/>
    <property type="project" value="TreeGrafter"/>
</dbReference>
<dbReference type="AlphaFoldDB" id="X0SV62"/>
<dbReference type="GO" id="GO:1903805">
    <property type="term" value="P:L-valine import across plasma membrane"/>
    <property type="evidence" value="ECO:0007669"/>
    <property type="project" value="TreeGrafter"/>
</dbReference>
<dbReference type="GO" id="GO:0016887">
    <property type="term" value="F:ATP hydrolysis activity"/>
    <property type="evidence" value="ECO:0007669"/>
    <property type="project" value="InterPro"/>
</dbReference>
<dbReference type="InterPro" id="IPR027417">
    <property type="entry name" value="P-loop_NTPase"/>
</dbReference>
<protein>
    <recommendedName>
        <fullName evidence="4">ABC transporter domain-containing protein</fullName>
    </recommendedName>
</protein>
<dbReference type="GO" id="GO:0005524">
    <property type="term" value="F:ATP binding"/>
    <property type="evidence" value="ECO:0007669"/>
    <property type="project" value="UniProtKB-KW"/>
</dbReference>
<sequence>GLKGMKFSMLKPLSGYKDLHERALEILENIGLAGKAEEIVNNLSHGEQRQIEVALVLITNPMLVLLDEPTAGLSPAESAMMTSIIQKFDLSVTVLIIEHDMDVAYQIADQITVLHQGCVFAEGNRLEINSNQKVQKIYLGDVESC</sequence>
<evidence type="ECO:0000256" key="1">
    <source>
        <dbReference type="ARBA" id="ARBA00022448"/>
    </source>
</evidence>
<dbReference type="PANTHER" id="PTHR45772:SF7">
    <property type="entry name" value="AMINO ACID ABC TRANSPORTER ATP-BINDING PROTEIN"/>
    <property type="match status" value="1"/>
</dbReference>
<reference evidence="5" key="1">
    <citation type="journal article" date="2014" name="Front. Microbiol.">
        <title>High frequency of phylogenetically diverse reductive dehalogenase-homologous genes in deep subseafloor sedimentary metagenomes.</title>
        <authorList>
            <person name="Kawai M."/>
            <person name="Futagami T."/>
            <person name="Toyoda A."/>
            <person name="Takaki Y."/>
            <person name="Nishi S."/>
            <person name="Hori S."/>
            <person name="Arai W."/>
            <person name="Tsubouchi T."/>
            <person name="Morono Y."/>
            <person name="Uchiyama I."/>
            <person name="Ito T."/>
            <person name="Fujiyama A."/>
            <person name="Inagaki F."/>
            <person name="Takami H."/>
        </authorList>
    </citation>
    <scope>NUCLEOTIDE SEQUENCE</scope>
    <source>
        <strain evidence="5">Expedition CK06-06</strain>
    </source>
</reference>
<dbReference type="GO" id="GO:0005304">
    <property type="term" value="F:L-valine transmembrane transporter activity"/>
    <property type="evidence" value="ECO:0007669"/>
    <property type="project" value="TreeGrafter"/>
</dbReference>
<keyword evidence="3" id="KW-0067">ATP-binding</keyword>